<proteinExistence type="predicted"/>
<sequence>MQTISDILHRTPPEIWLSIFEYATFVPHAFDTDGADPFDVPGSPTPFDDSVERRLEASLSTRQSLVLVCRLWRDLATPLLYQAVIARDNNSLRSLNDTLGWHSSASRKLRVHRLDLLRWPADQTPLASDVLGDLFRQLPDLETLRLGTYRYHRFADLDGEDHTRPFNTDEMDSLIDALLAAPLHTTLRKCIIGPSIIHVRQSNALLSQCTQLSCLFVFAYLRQTFRGDHWQVIPAQSLLTCMSVEHKDMRMADKSRKQMLLVPSLRHIHIRLSTIANTRGADTVAFLRVQGACLRTVQVDMCGYNSRIVLRRCLRFLAEHCPNLVHLIFIFDHRSTVLPFEFTSFPPTVTHLGLYIQDGMYTQDNGGPERRLCEYLQRLHACFECQDMTLGAVPGVIRRLNPSTEEQWAYLRGDAEQLARYAALPIPPHCRLEDDQGRDLMSLLQNSG</sequence>
<comment type="caution">
    <text evidence="1">The sequence shown here is derived from an EMBL/GenBank/DDBJ whole genome shotgun (WGS) entry which is preliminary data.</text>
</comment>
<dbReference type="OrthoDB" id="3022437at2759"/>
<evidence type="ECO:0000313" key="1">
    <source>
        <dbReference type="EMBL" id="TFY54445.1"/>
    </source>
</evidence>
<accession>A0A4Y9XWJ4</accession>
<dbReference type="Gene3D" id="3.80.10.10">
    <property type="entry name" value="Ribonuclease Inhibitor"/>
    <property type="match status" value="1"/>
</dbReference>
<gene>
    <name evidence="1" type="ORF">EVG20_g9701</name>
</gene>
<protein>
    <submittedName>
        <fullName evidence="1">Uncharacterized protein</fullName>
    </submittedName>
</protein>
<keyword evidence="2" id="KW-1185">Reference proteome</keyword>
<dbReference type="InterPro" id="IPR032675">
    <property type="entry name" value="LRR_dom_sf"/>
</dbReference>
<dbReference type="EMBL" id="SEOQ01001025">
    <property type="protein sequence ID" value="TFY54445.1"/>
    <property type="molecule type" value="Genomic_DNA"/>
</dbReference>
<name>A0A4Y9XWJ4_9AGAM</name>
<dbReference type="AlphaFoldDB" id="A0A4Y9XWJ4"/>
<organism evidence="1 2">
    <name type="scientific">Dentipellis fragilis</name>
    <dbReference type="NCBI Taxonomy" id="205917"/>
    <lineage>
        <taxon>Eukaryota</taxon>
        <taxon>Fungi</taxon>
        <taxon>Dikarya</taxon>
        <taxon>Basidiomycota</taxon>
        <taxon>Agaricomycotina</taxon>
        <taxon>Agaricomycetes</taxon>
        <taxon>Russulales</taxon>
        <taxon>Hericiaceae</taxon>
        <taxon>Dentipellis</taxon>
    </lineage>
</organism>
<evidence type="ECO:0000313" key="2">
    <source>
        <dbReference type="Proteomes" id="UP000298327"/>
    </source>
</evidence>
<dbReference type="Proteomes" id="UP000298327">
    <property type="component" value="Unassembled WGS sequence"/>
</dbReference>
<reference evidence="1 2" key="1">
    <citation type="submission" date="2019-02" db="EMBL/GenBank/DDBJ databases">
        <title>Genome sequencing of the rare red list fungi Dentipellis fragilis.</title>
        <authorList>
            <person name="Buettner E."/>
            <person name="Kellner H."/>
        </authorList>
    </citation>
    <scope>NUCLEOTIDE SEQUENCE [LARGE SCALE GENOMIC DNA]</scope>
    <source>
        <strain evidence="1 2">DSM 105465</strain>
    </source>
</reference>